<evidence type="ECO:0000313" key="2">
    <source>
        <dbReference type="EMBL" id="KAL2735416.1"/>
    </source>
</evidence>
<comment type="caution">
    <text evidence="2">The sequence shown here is derived from an EMBL/GenBank/DDBJ whole genome shotgun (WGS) entry which is preliminary data.</text>
</comment>
<dbReference type="AlphaFoldDB" id="A0ABD2BRL4"/>
<organism evidence="2 3">
    <name type="scientific">Vespula squamosa</name>
    <name type="common">Southern yellow jacket</name>
    <name type="synonym">Wasp</name>
    <dbReference type="NCBI Taxonomy" id="30214"/>
    <lineage>
        <taxon>Eukaryota</taxon>
        <taxon>Metazoa</taxon>
        <taxon>Ecdysozoa</taxon>
        <taxon>Arthropoda</taxon>
        <taxon>Hexapoda</taxon>
        <taxon>Insecta</taxon>
        <taxon>Pterygota</taxon>
        <taxon>Neoptera</taxon>
        <taxon>Endopterygota</taxon>
        <taxon>Hymenoptera</taxon>
        <taxon>Apocrita</taxon>
        <taxon>Aculeata</taxon>
        <taxon>Vespoidea</taxon>
        <taxon>Vespidae</taxon>
        <taxon>Vespinae</taxon>
        <taxon>Vespula</taxon>
    </lineage>
</organism>
<protein>
    <submittedName>
        <fullName evidence="2">Uncharacterized protein</fullName>
    </submittedName>
</protein>
<keyword evidence="3" id="KW-1185">Reference proteome</keyword>
<sequence length="127" mass="14461">MTGKVLRAFLDDDEDDDDDDDDDDVKEDKTRHDGAVENFSEDSLTFELERCEKGDMLVMKVRKEDGECVRKENFADPSGHGTEFVVAMTNTKILVITLSQISMSYLVMSEKLAFRVFRLGKTLVSIR</sequence>
<dbReference type="Proteomes" id="UP001607302">
    <property type="component" value="Unassembled WGS sequence"/>
</dbReference>
<gene>
    <name evidence="2" type="ORF">V1478_003056</name>
</gene>
<proteinExistence type="predicted"/>
<dbReference type="EMBL" id="JAUDFV010000064">
    <property type="protein sequence ID" value="KAL2735416.1"/>
    <property type="molecule type" value="Genomic_DNA"/>
</dbReference>
<feature type="region of interest" description="Disordered" evidence="1">
    <location>
        <begin position="9"/>
        <end position="32"/>
    </location>
</feature>
<accession>A0ABD2BRL4</accession>
<feature type="compositionally biased region" description="Acidic residues" evidence="1">
    <location>
        <begin position="11"/>
        <end position="25"/>
    </location>
</feature>
<name>A0ABD2BRL4_VESSQ</name>
<evidence type="ECO:0000313" key="3">
    <source>
        <dbReference type="Proteomes" id="UP001607302"/>
    </source>
</evidence>
<evidence type="ECO:0000256" key="1">
    <source>
        <dbReference type="SAM" id="MobiDB-lite"/>
    </source>
</evidence>
<reference evidence="2 3" key="1">
    <citation type="journal article" date="2024" name="Ann. Entomol. Soc. Am.">
        <title>Genomic analyses of the southern and eastern yellowjacket wasps (Hymenoptera: Vespidae) reveal evolutionary signatures of social life.</title>
        <authorList>
            <person name="Catto M.A."/>
            <person name="Caine P.B."/>
            <person name="Orr S.E."/>
            <person name="Hunt B.G."/>
            <person name="Goodisman M.A.D."/>
        </authorList>
    </citation>
    <scope>NUCLEOTIDE SEQUENCE [LARGE SCALE GENOMIC DNA]</scope>
    <source>
        <strain evidence="2">233</strain>
        <tissue evidence="2">Head and thorax</tissue>
    </source>
</reference>